<accession>A0A1M6J3B5</accession>
<protein>
    <submittedName>
        <fullName evidence="1">Uncharacterized protein</fullName>
    </submittedName>
</protein>
<gene>
    <name evidence="1" type="ORF">SAMN02745163_01900</name>
</gene>
<proteinExistence type="predicted"/>
<name>A0A1M6J3B5_9CLOT</name>
<evidence type="ECO:0000313" key="1">
    <source>
        <dbReference type="EMBL" id="SHJ41173.1"/>
    </source>
</evidence>
<sequence length="108" mass="12971">MEECSLVNMNSNNERYKVTEASFKSAMQRINTFNNTKATIYFFNSMNRYILESNNSELKYILRFLEIKRKIERAKNLSKRIKNKRKYLGKNSPLINEIYNDLLFSIRI</sequence>
<dbReference type="Proteomes" id="UP000184310">
    <property type="component" value="Unassembled WGS sequence"/>
</dbReference>
<evidence type="ECO:0000313" key="2">
    <source>
        <dbReference type="Proteomes" id="UP000184310"/>
    </source>
</evidence>
<reference evidence="1 2" key="1">
    <citation type="submission" date="2016-11" db="EMBL/GenBank/DDBJ databases">
        <authorList>
            <person name="Jaros S."/>
            <person name="Januszkiewicz K."/>
            <person name="Wedrychowicz H."/>
        </authorList>
    </citation>
    <scope>NUCLEOTIDE SEQUENCE [LARGE SCALE GENOMIC DNA]</scope>
    <source>
        <strain evidence="1 2">DSM 21758</strain>
    </source>
</reference>
<dbReference type="EMBL" id="FQZB01000008">
    <property type="protein sequence ID" value="SHJ41173.1"/>
    <property type="molecule type" value="Genomic_DNA"/>
</dbReference>
<keyword evidence="2" id="KW-1185">Reference proteome</keyword>
<organism evidence="1 2">
    <name type="scientific">Clostridium cavendishii DSM 21758</name>
    <dbReference type="NCBI Taxonomy" id="1121302"/>
    <lineage>
        <taxon>Bacteria</taxon>
        <taxon>Bacillati</taxon>
        <taxon>Bacillota</taxon>
        <taxon>Clostridia</taxon>
        <taxon>Eubacteriales</taxon>
        <taxon>Clostridiaceae</taxon>
        <taxon>Clostridium</taxon>
    </lineage>
</organism>
<dbReference type="RefSeq" id="WP_072986438.1">
    <property type="nucleotide sequence ID" value="NZ_FQZB01000008.1"/>
</dbReference>
<dbReference type="AlphaFoldDB" id="A0A1M6J3B5"/>